<dbReference type="AlphaFoldDB" id="A0AAN2CAQ5"/>
<dbReference type="RefSeq" id="WP_317994811.1">
    <property type="nucleotide sequence ID" value="NZ_AP025523.1"/>
</dbReference>
<sequence>MSGSNDVREDLATCAECGRVVPFDDTVPAIDGRERRCADDEACNDRKEARSSFTAA</sequence>
<accession>A0AAN2CAQ5</accession>
<reference evidence="1 2" key="1">
    <citation type="journal article" date="2022" name="ISME Commun">
        <title>Vulcanimicrobium alpinus gen. nov. sp. nov., the first cultivated representative of the candidate phylum 'Eremiobacterota', is a metabolically versatile aerobic anoxygenic phototroph.</title>
        <authorList>
            <person name="Yabe S."/>
            <person name="Muto K."/>
            <person name="Abe K."/>
            <person name="Yokota A."/>
            <person name="Staudigel H."/>
            <person name="Tebo B.M."/>
        </authorList>
    </citation>
    <scope>NUCLEOTIDE SEQUENCE [LARGE SCALE GENOMIC DNA]</scope>
    <source>
        <strain evidence="1 2">WC8-2</strain>
    </source>
</reference>
<gene>
    <name evidence="1" type="ORF">WPS_24740</name>
</gene>
<dbReference type="KEGG" id="vab:WPS_24740"/>
<evidence type="ECO:0000313" key="2">
    <source>
        <dbReference type="Proteomes" id="UP001317532"/>
    </source>
</evidence>
<dbReference type="Proteomes" id="UP001317532">
    <property type="component" value="Chromosome"/>
</dbReference>
<keyword evidence="2" id="KW-1185">Reference proteome</keyword>
<organism evidence="1 2">
    <name type="scientific">Vulcanimicrobium alpinum</name>
    <dbReference type="NCBI Taxonomy" id="3016050"/>
    <lineage>
        <taxon>Bacteria</taxon>
        <taxon>Bacillati</taxon>
        <taxon>Vulcanimicrobiota</taxon>
        <taxon>Vulcanimicrobiia</taxon>
        <taxon>Vulcanimicrobiales</taxon>
        <taxon>Vulcanimicrobiaceae</taxon>
        <taxon>Vulcanimicrobium</taxon>
    </lineage>
</organism>
<dbReference type="EMBL" id="AP025523">
    <property type="protein sequence ID" value="BDE07198.1"/>
    <property type="molecule type" value="Genomic_DNA"/>
</dbReference>
<protein>
    <submittedName>
        <fullName evidence="1">Uncharacterized protein</fullName>
    </submittedName>
</protein>
<name>A0AAN2CAQ5_UNVUL</name>
<evidence type="ECO:0000313" key="1">
    <source>
        <dbReference type="EMBL" id="BDE07198.1"/>
    </source>
</evidence>
<proteinExistence type="predicted"/>